<dbReference type="CDD" id="cd00586">
    <property type="entry name" value="4HBT"/>
    <property type="match status" value="1"/>
</dbReference>
<evidence type="ECO:0000313" key="4">
    <source>
        <dbReference type="Proteomes" id="UP000076077"/>
    </source>
</evidence>
<dbReference type="Proteomes" id="UP001209730">
    <property type="component" value="Unassembled WGS sequence"/>
</dbReference>
<dbReference type="PANTHER" id="PTHR31793:SF37">
    <property type="entry name" value="ACYL-COA THIOESTER HYDROLASE YBGC"/>
    <property type="match status" value="1"/>
</dbReference>
<reference evidence="4" key="2">
    <citation type="submission" date="2016-03" db="EMBL/GenBank/DDBJ databases">
        <authorList>
            <person name="Lee Y.-S."/>
            <person name="Choi Y.-L."/>
        </authorList>
    </citation>
    <scope>NUCLEOTIDE SEQUENCE [LARGE SCALE GENOMIC DNA]</scope>
    <source>
        <strain evidence="4">DAU221</strain>
    </source>
</reference>
<dbReference type="EMBL" id="CP014864">
    <property type="protein sequence ID" value="AMX03701.1"/>
    <property type="molecule type" value="Genomic_DNA"/>
</dbReference>
<dbReference type="OrthoDB" id="9801517at2"/>
<proteinExistence type="predicted"/>
<dbReference type="Pfam" id="PF13279">
    <property type="entry name" value="4HBT_2"/>
    <property type="match status" value="1"/>
</dbReference>
<dbReference type="Gene3D" id="3.10.129.10">
    <property type="entry name" value="Hotdog Thioesterase"/>
    <property type="match status" value="1"/>
</dbReference>
<sequence length="162" mass="18761">MNWELPHPFVWRVTVRAEHVDGLHHANNAEYVRWCESAGWAHSAALGLDVTNYQGLDRGMAIRHAEYDYILAAREGDELLFGTWLTRVDGRINMTRRFQVLRAGDEALILRAQWQMVCIELSSGKPRRMPDIFKEVYSPAVIAPEAESERRICQPDPEYRRP</sequence>
<dbReference type="PANTHER" id="PTHR31793">
    <property type="entry name" value="4-HYDROXYBENZOYL-COA THIOESTERASE FAMILY MEMBER"/>
    <property type="match status" value="1"/>
</dbReference>
<dbReference type="InterPro" id="IPR029069">
    <property type="entry name" value="HotDog_dom_sf"/>
</dbReference>
<evidence type="ECO:0000256" key="1">
    <source>
        <dbReference type="ARBA" id="ARBA00022801"/>
    </source>
</evidence>
<accession>A0A143HQC4</accession>
<dbReference type="Proteomes" id="UP000076077">
    <property type="component" value="Chromosome"/>
</dbReference>
<dbReference type="RefSeq" id="WP_067156414.1">
    <property type="nucleotide sequence ID" value="NZ_CP014864.1"/>
</dbReference>
<organism evidence="2 4">
    <name type="scientific">Microbulbifer thermotolerans</name>
    <dbReference type="NCBI Taxonomy" id="252514"/>
    <lineage>
        <taxon>Bacteria</taxon>
        <taxon>Pseudomonadati</taxon>
        <taxon>Pseudomonadota</taxon>
        <taxon>Gammaproteobacteria</taxon>
        <taxon>Cellvibrionales</taxon>
        <taxon>Microbulbiferaceae</taxon>
        <taxon>Microbulbifer</taxon>
    </lineage>
</organism>
<name>A0A143HQC4_MICTH</name>
<dbReference type="KEGG" id="mthd:A3224_14900"/>
<dbReference type="GeneID" id="76609319"/>
<evidence type="ECO:0000313" key="3">
    <source>
        <dbReference type="EMBL" id="MCX2803215.1"/>
    </source>
</evidence>
<protein>
    <submittedName>
        <fullName evidence="2 3">Thioesterase</fullName>
    </submittedName>
</protein>
<dbReference type="InterPro" id="IPR050563">
    <property type="entry name" value="4-hydroxybenzoyl-CoA_TE"/>
</dbReference>
<dbReference type="STRING" id="252514.A3224_14900"/>
<dbReference type="EMBL" id="JAPHQB010000037">
    <property type="protein sequence ID" value="MCX2803215.1"/>
    <property type="molecule type" value="Genomic_DNA"/>
</dbReference>
<reference evidence="3" key="3">
    <citation type="submission" date="2022-11" db="EMBL/GenBank/DDBJ databases">
        <title>Chitin-degrading and fungicidal potential of chitinolytic bacterial strains from marine environment of the Pacific Ocean regions.</title>
        <authorList>
            <person name="Pentekhina I."/>
            <person name="Nedashkovskaya O."/>
            <person name="Seitkalieva A."/>
            <person name="Podvolotskaya A."/>
            <person name="Tekutyeva L."/>
            <person name="Balabanova L."/>
        </authorList>
    </citation>
    <scope>NUCLEOTIDE SEQUENCE</scope>
    <source>
        <strain evidence="3">KMM 6838</strain>
    </source>
</reference>
<keyword evidence="4" id="KW-1185">Reference proteome</keyword>
<dbReference type="SUPFAM" id="SSF54637">
    <property type="entry name" value="Thioesterase/thiol ester dehydrase-isomerase"/>
    <property type="match status" value="1"/>
</dbReference>
<gene>
    <name evidence="2" type="ORF">A3224_14900</name>
    <name evidence="3" type="ORF">OQJ68_15590</name>
</gene>
<reference evidence="2" key="1">
    <citation type="submission" date="2016-03" db="EMBL/GenBank/DDBJ databases">
        <authorList>
            <person name="Ploux O."/>
        </authorList>
    </citation>
    <scope>NUCLEOTIDE SEQUENCE [LARGE SCALE GENOMIC DNA]</scope>
    <source>
        <strain evidence="2">DAU221</strain>
    </source>
</reference>
<keyword evidence="1" id="KW-0378">Hydrolase</keyword>
<dbReference type="AlphaFoldDB" id="A0A143HQC4"/>
<evidence type="ECO:0000313" key="2">
    <source>
        <dbReference type="EMBL" id="AMX03701.1"/>
    </source>
</evidence>
<dbReference type="GO" id="GO:0047617">
    <property type="term" value="F:fatty acyl-CoA hydrolase activity"/>
    <property type="evidence" value="ECO:0007669"/>
    <property type="project" value="TreeGrafter"/>
</dbReference>